<feature type="compositionally biased region" description="Polar residues" evidence="1">
    <location>
        <begin position="86"/>
        <end position="95"/>
    </location>
</feature>
<evidence type="ECO:0000256" key="1">
    <source>
        <dbReference type="SAM" id="MobiDB-lite"/>
    </source>
</evidence>
<comment type="caution">
    <text evidence="2">The sequence shown here is derived from an EMBL/GenBank/DDBJ whole genome shotgun (WGS) entry which is preliminary data.</text>
</comment>
<protein>
    <submittedName>
        <fullName evidence="2">Uncharacterized protein</fullName>
    </submittedName>
</protein>
<sequence length="126" mass="13405">MSLGSTLLPPPEGNNKVKVPCREIYTGGHRLLLDQLKAKQSPVWHSVAAHHWCPNTGTEQGRTLDSQGTGRMPSKRWPQGLGAGPEQSSASTHTCSPGGAPRQTISDMGNGAVCSNVEFNTEDRGT</sequence>
<dbReference type="AlphaFoldDB" id="A0AAD7S006"/>
<accession>A0AAD7S006</accession>
<proteinExistence type="predicted"/>
<reference evidence="2" key="1">
    <citation type="journal article" date="2023" name="Science">
        <title>Genome structures resolve the early diversification of teleost fishes.</title>
        <authorList>
            <person name="Parey E."/>
            <person name="Louis A."/>
            <person name="Montfort J."/>
            <person name="Bouchez O."/>
            <person name="Roques C."/>
            <person name="Iampietro C."/>
            <person name="Lluch J."/>
            <person name="Castinel A."/>
            <person name="Donnadieu C."/>
            <person name="Desvignes T."/>
            <person name="Floi Bucao C."/>
            <person name="Jouanno E."/>
            <person name="Wen M."/>
            <person name="Mejri S."/>
            <person name="Dirks R."/>
            <person name="Jansen H."/>
            <person name="Henkel C."/>
            <person name="Chen W.J."/>
            <person name="Zahm M."/>
            <person name="Cabau C."/>
            <person name="Klopp C."/>
            <person name="Thompson A.W."/>
            <person name="Robinson-Rechavi M."/>
            <person name="Braasch I."/>
            <person name="Lecointre G."/>
            <person name="Bobe J."/>
            <person name="Postlethwait J.H."/>
            <person name="Berthelot C."/>
            <person name="Roest Crollius H."/>
            <person name="Guiguen Y."/>
        </authorList>
    </citation>
    <scope>NUCLEOTIDE SEQUENCE</scope>
    <source>
        <strain evidence="2">NC1722</strain>
    </source>
</reference>
<feature type="compositionally biased region" description="Polar residues" evidence="1">
    <location>
        <begin position="55"/>
        <end position="69"/>
    </location>
</feature>
<evidence type="ECO:0000313" key="3">
    <source>
        <dbReference type="Proteomes" id="UP001221898"/>
    </source>
</evidence>
<evidence type="ECO:0000313" key="2">
    <source>
        <dbReference type="EMBL" id="KAJ8393454.1"/>
    </source>
</evidence>
<name>A0AAD7S006_9TELE</name>
<dbReference type="EMBL" id="JAINUG010000136">
    <property type="protein sequence ID" value="KAJ8393454.1"/>
    <property type="molecule type" value="Genomic_DNA"/>
</dbReference>
<gene>
    <name evidence="2" type="ORF">AAFF_G00059270</name>
</gene>
<keyword evidence="3" id="KW-1185">Reference proteome</keyword>
<feature type="region of interest" description="Disordered" evidence="1">
    <location>
        <begin position="54"/>
        <end position="112"/>
    </location>
</feature>
<organism evidence="2 3">
    <name type="scientific">Aldrovandia affinis</name>
    <dbReference type="NCBI Taxonomy" id="143900"/>
    <lineage>
        <taxon>Eukaryota</taxon>
        <taxon>Metazoa</taxon>
        <taxon>Chordata</taxon>
        <taxon>Craniata</taxon>
        <taxon>Vertebrata</taxon>
        <taxon>Euteleostomi</taxon>
        <taxon>Actinopterygii</taxon>
        <taxon>Neopterygii</taxon>
        <taxon>Teleostei</taxon>
        <taxon>Notacanthiformes</taxon>
        <taxon>Halosauridae</taxon>
        <taxon>Aldrovandia</taxon>
    </lineage>
</organism>
<dbReference type="Proteomes" id="UP001221898">
    <property type="component" value="Unassembled WGS sequence"/>
</dbReference>